<dbReference type="Proteomes" id="UP000828390">
    <property type="component" value="Unassembled WGS sequence"/>
</dbReference>
<gene>
    <name evidence="1" type="ORF">DPMN_191282</name>
</gene>
<feature type="non-terminal residue" evidence="1">
    <location>
        <position position="82"/>
    </location>
</feature>
<protein>
    <submittedName>
        <fullName evidence="1">Uncharacterized protein</fullName>
    </submittedName>
</protein>
<reference evidence="1" key="1">
    <citation type="journal article" date="2019" name="bioRxiv">
        <title>The Genome of the Zebra Mussel, Dreissena polymorpha: A Resource for Invasive Species Research.</title>
        <authorList>
            <person name="McCartney M.A."/>
            <person name="Auch B."/>
            <person name="Kono T."/>
            <person name="Mallez S."/>
            <person name="Zhang Y."/>
            <person name="Obille A."/>
            <person name="Becker A."/>
            <person name="Abrahante J.E."/>
            <person name="Garbe J."/>
            <person name="Badalamenti J.P."/>
            <person name="Herman A."/>
            <person name="Mangelson H."/>
            <person name="Liachko I."/>
            <person name="Sullivan S."/>
            <person name="Sone E.D."/>
            <person name="Koren S."/>
            <person name="Silverstein K.A.T."/>
            <person name="Beckman K.B."/>
            <person name="Gohl D.M."/>
        </authorList>
    </citation>
    <scope>NUCLEOTIDE SEQUENCE</scope>
    <source>
        <strain evidence="1">Duluth1</strain>
        <tissue evidence="1">Whole animal</tissue>
    </source>
</reference>
<organism evidence="1 2">
    <name type="scientific">Dreissena polymorpha</name>
    <name type="common">Zebra mussel</name>
    <name type="synonym">Mytilus polymorpha</name>
    <dbReference type="NCBI Taxonomy" id="45954"/>
    <lineage>
        <taxon>Eukaryota</taxon>
        <taxon>Metazoa</taxon>
        <taxon>Spiralia</taxon>
        <taxon>Lophotrochozoa</taxon>
        <taxon>Mollusca</taxon>
        <taxon>Bivalvia</taxon>
        <taxon>Autobranchia</taxon>
        <taxon>Heteroconchia</taxon>
        <taxon>Euheterodonta</taxon>
        <taxon>Imparidentia</taxon>
        <taxon>Neoheterodontei</taxon>
        <taxon>Myida</taxon>
        <taxon>Dreissenoidea</taxon>
        <taxon>Dreissenidae</taxon>
        <taxon>Dreissena</taxon>
    </lineage>
</organism>
<sequence>MRKEHKLQNECRVKRYLVDKNGFVRVQKHALHSTIALSNAISCYVKLFNIDIRHELKYSGVKHVTLKIKLSCIYSENIFHRQ</sequence>
<dbReference type="EMBL" id="JAIWYP010000043">
    <property type="protein sequence ID" value="KAH3691141.1"/>
    <property type="molecule type" value="Genomic_DNA"/>
</dbReference>
<proteinExistence type="predicted"/>
<name>A0A9D3Y394_DREPO</name>
<comment type="caution">
    <text evidence="1">The sequence shown here is derived from an EMBL/GenBank/DDBJ whole genome shotgun (WGS) entry which is preliminary data.</text>
</comment>
<evidence type="ECO:0000313" key="1">
    <source>
        <dbReference type="EMBL" id="KAH3691141.1"/>
    </source>
</evidence>
<dbReference type="AlphaFoldDB" id="A0A9D3Y394"/>
<evidence type="ECO:0000313" key="2">
    <source>
        <dbReference type="Proteomes" id="UP000828390"/>
    </source>
</evidence>
<accession>A0A9D3Y394</accession>
<reference evidence="1" key="2">
    <citation type="submission" date="2020-11" db="EMBL/GenBank/DDBJ databases">
        <authorList>
            <person name="McCartney M.A."/>
            <person name="Auch B."/>
            <person name="Kono T."/>
            <person name="Mallez S."/>
            <person name="Becker A."/>
            <person name="Gohl D.M."/>
            <person name="Silverstein K.A.T."/>
            <person name="Koren S."/>
            <person name="Bechman K.B."/>
            <person name="Herman A."/>
            <person name="Abrahante J.E."/>
            <person name="Garbe J."/>
        </authorList>
    </citation>
    <scope>NUCLEOTIDE SEQUENCE</scope>
    <source>
        <strain evidence="1">Duluth1</strain>
        <tissue evidence="1">Whole animal</tissue>
    </source>
</reference>
<keyword evidence="2" id="KW-1185">Reference proteome</keyword>